<dbReference type="InterPro" id="IPR002694">
    <property type="entry name" value="Znf_CHC2"/>
</dbReference>
<dbReference type="SMART" id="SM00400">
    <property type="entry name" value="ZnF_CHCC"/>
    <property type="match status" value="1"/>
</dbReference>
<accession>A0A0H2XP85</accession>
<dbReference type="GO" id="GO:0003677">
    <property type="term" value="F:DNA binding"/>
    <property type="evidence" value="ECO:0007669"/>
    <property type="project" value="InterPro"/>
</dbReference>
<dbReference type="PANTHER" id="PTHR30313:SF2">
    <property type="entry name" value="DNA PRIMASE"/>
    <property type="match status" value="1"/>
</dbReference>
<dbReference type="HOGENOM" id="CLU_2153550_0_0_4"/>
<keyword evidence="2" id="KW-0863">Zinc-finger</keyword>
<name>A0A0H2XP85_BURO1</name>
<dbReference type="GO" id="GO:0005737">
    <property type="term" value="C:cytoplasm"/>
    <property type="evidence" value="ECO:0007669"/>
    <property type="project" value="TreeGrafter"/>
</dbReference>
<keyword evidence="3" id="KW-0862">Zinc</keyword>
<dbReference type="PANTHER" id="PTHR30313">
    <property type="entry name" value="DNA PRIMASE"/>
    <property type="match status" value="1"/>
</dbReference>
<gene>
    <name evidence="5" type="ordered locus">Bcen_0843</name>
</gene>
<evidence type="ECO:0000256" key="2">
    <source>
        <dbReference type="ARBA" id="ARBA00022771"/>
    </source>
</evidence>
<proteinExistence type="predicted"/>
<evidence type="ECO:0000259" key="4">
    <source>
        <dbReference type="SMART" id="SM00400"/>
    </source>
</evidence>
<dbReference type="AlphaFoldDB" id="A0A0H2XP85"/>
<evidence type="ECO:0000256" key="1">
    <source>
        <dbReference type="ARBA" id="ARBA00022723"/>
    </source>
</evidence>
<organism evidence="5">
    <name type="scientific">Burkholderia orbicola (strain AU 1054)</name>
    <dbReference type="NCBI Taxonomy" id="331271"/>
    <lineage>
        <taxon>Bacteria</taxon>
        <taxon>Pseudomonadati</taxon>
        <taxon>Pseudomonadota</taxon>
        <taxon>Betaproteobacteria</taxon>
        <taxon>Burkholderiales</taxon>
        <taxon>Burkholderiaceae</taxon>
        <taxon>Burkholderia</taxon>
        <taxon>Burkholderia cepacia complex</taxon>
        <taxon>Burkholderia orbicola</taxon>
    </lineage>
</organism>
<dbReference type="GO" id="GO:0006269">
    <property type="term" value="P:DNA replication, synthesis of primer"/>
    <property type="evidence" value="ECO:0007669"/>
    <property type="project" value="TreeGrafter"/>
</dbReference>
<feature type="domain" description="Zinc finger CHC2-type" evidence="4">
    <location>
        <begin position="38"/>
        <end position="89"/>
    </location>
</feature>
<protein>
    <submittedName>
        <fullName evidence="5">Zinc finger, CHC2-type</fullName>
    </submittedName>
</protein>
<dbReference type="Gene3D" id="3.90.580.10">
    <property type="entry name" value="Zinc finger, CHC2-type domain"/>
    <property type="match status" value="1"/>
</dbReference>
<dbReference type="EMBL" id="CP000378">
    <property type="protein sequence ID" value="ABF75752.1"/>
    <property type="molecule type" value="Genomic_DNA"/>
</dbReference>
<dbReference type="SUPFAM" id="SSF57783">
    <property type="entry name" value="Zinc beta-ribbon"/>
    <property type="match status" value="1"/>
</dbReference>
<sequence length="111" mass="12042">MPRTFFNRDCVPPVVEVLARLQLQPSKPNGAGYAQVRCPIHGENHASLSIHFERGNWRCFACGEAGGDALELYRRARGLSFAQAARELDALATVANIARALDYSLNAGGEA</sequence>
<dbReference type="Pfam" id="PF01807">
    <property type="entry name" value="Zn_ribbon_DnaG"/>
    <property type="match status" value="1"/>
</dbReference>
<evidence type="ECO:0000313" key="5">
    <source>
        <dbReference type="EMBL" id="ABF75752.1"/>
    </source>
</evidence>
<dbReference type="InterPro" id="IPR050219">
    <property type="entry name" value="DnaG_primase"/>
</dbReference>
<dbReference type="GO" id="GO:0008270">
    <property type="term" value="F:zinc ion binding"/>
    <property type="evidence" value="ECO:0007669"/>
    <property type="project" value="UniProtKB-KW"/>
</dbReference>
<evidence type="ECO:0000256" key="3">
    <source>
        <dbReference type="ARBA" id="ARBA00022833"/>
    </source>
</evidence>
<dbReference type="InterPro" id="IPR036977">
    <property type="entry name" value="DNA_primase_Znf_CHC2"/>
</dbReference>
<reference evidence="5" key="1">
    <citation type="submission" date="2006-05" db="EMBL/GenBank/DDBJ databases">
        <title>Complete sequence of chromosome 1 of Burkholderia cenocepacia AU 1054.</title>
        <authorList>
            <consortium name="US DOE Joint Genome Institute"/>
            <person name="Copeland A."/>
            <person name="Lucas S."/>
            <person name="Lapidus A."/>
            <person name="Barry K."/>
            <person name="Detter J.C."/>
            <person name="Glavina del Rio T."/>
            <person name="Hammon N."/>
            <person name="Israni S."/>
            <person name="Dalin E."/>
            <person name="Tice H."/>
            <person name="Pitluck S."/>
            <person name="Chain P."/>
            <person name="Malfatti S."/>
            <person name="Shin M."/>
            <person name="Vergez L."/>
            <person name="Schmutz J."/>
            <person name="Larimer F."/>
            <person name="Land M."/>
            <person name="Hauser L."/>
            <person name="Kyrpides N."/>
            <person name="Lykidis A."/>
            <person name="LiPuma J.J."/>
            <person name="Konstantinidis K."/>
            <person name="Tiedje J.M."/>
            <person name="Richardson P."/>
        </authorList>
    </citation>
    <scope>NUCLEOTIDE SEQUENCE [LARGE SCALE GENOMIC DNA]</scope>
    <source>
        <strain evidence="5">AU 1054</strain>
    </source>
</reference>
<keyword evidence="1" id="KW-0479">Metal-binding</keyword>
<dbReference type="GO" id="GO:0003899">
    <property type="term" value="F:DNA-directed RNA polymerase activity"/>
    <property type="evidence" value="ECO:0007669"/>
    <property type="project" value="InterPro"/>
</dbReference>